<gene>
    <name evidence="8" type="ORF">BCR42DRAFT_456219</name>
</gene>
<accession>A0A1X2I0P5</accession>
<dbReference type="GO" id="GO:0000172">
    <property type="term" value="C:ribonuclease MRP complex"/>
    <property type="evidence" value="ECO:0007669"/>
    <property type="project" value="InterPro"/>
</dbReference>
<evidence type="ECO:0000313" key="9">
    <source>
        <dbReference type="Proteomes" id="UP000193560"/>
    </source>
</evidence>
<evidence type="ECO:0000259" key="6">
    <source>
        <dbReference type="Pfam" id="PF08170"/>
    </source>
</evidence>
<dbReference type="STRING" id="90262.A0A1X2I0P5"/>
<dbReference type="Proteomes" id="UP000193560">
    <property type="component" value="Unassembled WGS sequence"/>
</dbReference>
<comment type="subcellular location">
    <subcellularLocation>
        <location evidence="1">Nucleus</location>
    </subcellularLocation>
</comment>
<keyword evidence="3" id="KW-0539">Nucleus</keyword>
<dbReference type="PANTHER" id="PTHR22731">
    <property type="entry name" value="RIBONUCLEASES P/MRP PROTEIN SUBUNIT POP1"/>
    <property type="match status" value="1"/>
</dbReference>
<dbReference type="Pfam" id="PF06978">
    <property type="entry name" value="POP1_N"/>
    <property type="match status" value="2"/>
</dbReference>
<feature type="domain" description="Pop1 N-terminal" evidence="5">
    <location>
        <begin position="127"/>
        <end position="200"/>
    </location>
</feature>
<dbReference type="InterPro" id="IPR039182">
    <property type="entry name" value="Pop1"/>
</dbReference>
<dbReference type="Pfam" id="PF22770">
    <property type="entry name" value="POP1_C"/>
    <property type="match status" value="1"/>
</dbReference>
<dbReference type="InterPro" id="IPR012590">
    <property type="entry name" value="POPLD_dom"/>
</dbReference>
<dbReference type="OrthoDB" id="442863at2759"/>
<feature type="region of interest" description="Disordered" evidence="4">
    <location>
        <begin position="1"/>
        <end position="24"/>
    </location>
</feature>
<proteinExistence type="predicted"/>
<evidence type="ECO:0000256" key="2">
    <source>
        <dbReference type="ARBA" id="ARBA00022694"/>
    </source>
</evidence>
<feature type="domain" description="POPLD" evidence="6">
    <location>
        <begin position="469"/>
        <end position="558"/>
    </location>
</feature>
<feature type="domain" description="Pop1 N-terminal" evidence="5">
    <location>
        <begin position="53"/>
        <end position="121"/>
    </location>
</feature>
<evidence type="ECO:0000256" key="1">
    <source>
        <dbReference type="ARBA" id="ARBA00004123"/>
    </source>
</evidence>
<reference evidence="8 9" key="1">
    <citation type="submission" date="2016-07" db="EMBL/GenBank/DDBJ databases">
        <title>Pervasive Adenine N6-methylation of Active Genes in Fungi.</title>
        <authorList>
            <consortium name="DOE Joint Genome Institute"/>
            <person name="Mondo S.J."/>
            <person name="Dannebaum R.O."/>
            <person name="Kuo R.C."/>
            <person name="Labutti K."/>
            <person name="Haridas S."/>
            <person name="Kuo A."/>
            <person name="Salamov A."/>
            <person name="Ahrendt S.R."/>
            <person name="Lipzen A."/>
            <person name="Sullivan W."/>
            <person name="Andreopoulos W.B."/>
            <person name="Clum A."/>
            <person name="Lindquist E."/>
            <person name="Daum C."/>
            <person name="Ramamoorthy G.K."/>
            <person name="Gryganskyi A."/>
            <person name="Culley D."/>
            <person name="Magnuson J.K."/>
            <person name="James T.Y."/>
            <person name="O'Malley M.A."/>
            <person name="Stajich J.E."/>
            <person name="Spatafora J.W."/>
            <person name="Visel A."/>
            <person name="Grigoriev I.V."/>
        </authorList>
    </citation>
    <scope>NUCLEOTIDE SEQUENCE [LARGE SCALE GENOMIC DNA]</scope>
    <source>
        <strain evidence="8 9">NRRL 1336</strain>
    </source>
</reference>
<dbReference type="AlphaFoldDB" id="A0A1X2I0P5"/>
<evidence type="ECO:0000259" key="7">
    <source>
        <dbReference type="Pfam" id="PF22770"/>
    </source>
</evidence>
<dbReference type="GO" id="GO:0001682">
    <property type="term" value="P:tRNA 5'-leader removal"/>
    <property type="evidence" value="ECO:0007669"/>
    <property type="project" value="InterPro"/>
</dbReference>
<protein>
    <submittedName>
        <fullName evidence="8">Ribonucleases P/MRP protein subunit POP1-domain-containing protein</fullName>
    </submittedName>
</protein>
<dbReference type="EMBL" id="MCGE01000037">
    <property type="protein sequence ID" value="ORZ06881.1"/>
    <property type="molecule type" value="Genomic_DNA"/>
</dbReference>
<dbReference type="InterPro" id="IPR009723">
    <property type="entry name" value="Pop1_N"/>
</dbReference>
<keyword evidence="2" id="KW-0819">tRNA processing</keyword>
<evidence type="ECO:0000313" key="8">
    <source>
        <dbReference type="EMBL" id="ORZ06881.1"/>
    </source>
</evidence>
<dbReference type="GO" id="GO:0005655">
    <property type="term" value="C:nucleolar ribonuclease P complex"/>
    <property type="evidence" value="ECO:0007669"/>
    <property type="project" value="InterPro"/>
</dbReference>
<sequence>MTPPGTKRQPQEQLTGREKRMVKNRDARRIEATTSNDQVLKQGTPLTAQQHANARLDQINTLQTSIKNASYAVNVLAFQSVPRDLRRRTASHDARRLPQKLRERAAKEIAKAPPVKRKPRRCMRNPRPKSIKDEYLRRQRNKKWLETHIWHTKRMKMMDIWGYRLALHPNVKAERPCYRAFSHLSLLHDASYYGCLEWKGNLQSIVSILEQFMDPFMPSVGSVRYIKGQRIGHGLLYHSYPTRFFCPVTFLWRYHEMQQDQSQLWMWIHPSVFPSVLSHFQNVVKDIQDIELLDLRNKLVRFDFTGPRSTALLQSILDPVDENSNNGRLWRNLSQLRSSSSLPCGSVLGFTVKDPRLMFPQKVPPRINTVDLSHTSRIQDLCANWPSSAALTDIWDRHLCDSIHSNRPSDHSLFLRRQDLQKGHTATTSPVPLPFTQSDSCIPILLVQRGSPSSVQSNLNSNMKEFSEGWSLILPRGWGMAFWKSFIFAGARTSGVRDIRAMHFEAGLASFPYDYPGTPVWEDLRQSYKQQAAQVWEKRPPAKRANYDVLGVSHPFEAAFETLVDPASSTNYWVIQEKQLLLHALSSLAATATVVDLTAALQRRQILTDVDTVNKTWGAALVKVRLVLTEKGKPVQNATIHATNRKDITSSPFGYMTTAGFSLTLGCGAGTGACTLDGIQRLIKGQSTSDDITTIHKQKKSQALPQLSVFIKNPSSDKYRSALLSMII</sequence>
<organism evidence="8 9">
    <name type="scientific">Absidia repens</name>
    <dbReference type="NCBI Taxonomy" id="90262"/>
    <lineage>
        <taxon>Eukaryota</taxon>
        <taxon>Fungi</taxon>
        <taxon>Fungi incertae sedis</taxon>
        <taxon>Mucoromycota</taxon>
        <taxon>Mucoromycotina</taxon>
        <taxon>Mucoromycetes</taxon>
        <taxon>Mucorales</taxon>
        <taxon>Cunninghamellaceae</taxon>
        <taxon>Absidia</taxon>
    </lineage>
</organism>
<feature type="domain" description="POP1 C-terminal" evidence="7">
    <location>
        <begin position="652"/>
        <end position="727"/>
    </location>
</feature>
<name>A0A1X2I0P5_9FUNG</name>
<evidence type="ECO:0000256" key="3">
    <source>
        <dbReference type="ARBA" id="ARBA00023242"/>
    </source>
</evidence>
<evidence type="ECO:0000256" key="4">
    <source>
        <dbReference type="SAM" id="MobiDB-lite"/>
    </source>
</evidence>
<feature type="compositionally biased region" description="Basic and acidic residues" evidence="4">
    <location>
        <begin position="15"/>
        <end position="24"/>
    </location>
</feature>
<keyword evidence="9" id="KW-1185">Reference proteome</keyword>
<dbReference type="Pfam" id="PF08170">
    <property type="entry name" value="POPLD"/>
    <property type="match status" value="1"/>
</dbReference>
<dbReference type="InterPro" id="IPR055079">
    <property type="entry name" value="POP1_C"/>
</dbReference>
<comment type="caution">
    <text evidence="8">The sequence shown here is derived from an EMBL/GenBank/DDBJ whole genome shotgun (WGS) entry which is preliminary data.</text>
</comment>
<evidence type="ECO:0000259" key="5">
    <source>
        <dbReference type="Pfam" id="PF06978"/>
    </source>
</evidence>
<dbReference type="PANTHER" id="PTHR22731:SF3">
    <property type="entry name" value="RIBONUCLEASES P_MRP PROTEIN SUBUNIT POP1"/>
    <property type="match status" value="1"/>
</dbReference>